<evidence type="ECO:0000313" key="2">
    <source>
        <dbReference type="Proteomes" id="UP000187194"/>
    </source>
</evidence>
<evidence type="ECO:0000313" key="1">
    <source>
        <dbReference type="EMBL" id="OMG71514.1"/>
    </source>
</evidence>
<proteinExistence type="predicted"/>
<organism evidence="1 2">
    <name type="scientific">Burkholderia ubonensis</name>
    <dbReference type="NCBI Taxonomy" id="101571"/>
    <lineage>
        <taxon>Bacteria</taxon>
        <taxon>Pseudomonadati</taxon>
        <taxon>Pseudomonadota</taxon>
        <taxon>Betaproteobacteria</taxon>
        <taxon>Burkholderiales</taxon>
        <taxon>Burkholderiaceae</taxon>
        <taxon>Burkholderia</taxon>
        <taxon>Burkholderia cepacia complex</taxon>
    </lineage>
</organism>
<dbReference type="EMBL" id="MTJZ01000026">
    <property type="protein sequence ID" value="OMG71514.1"/>
    <property type="molecule type" value="Genomic_DNA"/>
</dbReference>
<dbReference type="Proteomes" id="UP000187194">
    <property type="component" value="Unassembled WGS sequence"/>
</dbReference>
<accession>A0A1R1J8A2</accession>
<protein>
    <submittedName>
        <fullName evidence="1">Uncharacterized protein</fullName>
    </submittedName>
</protein>
<reference evidence="1 2" key="1">
    <citation type="submission" date="2017-01" db="EMBL/GenBank/DDBJ databases">
        <title>Phylogeographic, genomic and meropenem susceptibility analysis of Burkholderia ubonensis.</title>
        <authorList>
            <person name="Price E.P."/>
            <person name="Sarovich D.S."/>
            <person name="Webb J.R."/>
            <person name="Hall C.M."/>
            <person name="Sahl J.W."/>
            <person name="Kaestli M."/>
            <person name="Mayo M."/>
            <person name="Harrington G."/>
            <person name="Baker A.L."/>
            <person name="Sidak-Loftis L.C."/>
            <person name="Lummis M."/>
            <person name="Schupp J.M."/>
            <person name="Gillece J.D."/>
            <person name="Tuanyok A."/>
            <person name="Warner J."/>
            <person name="Busch J.D."/>
            <person name="Keim P."/>
            <person name="Currie B.J."/>
            <person name="Wagner D.M."/>
        </authorList>
    </citation>
    <scope>NUCLEOTIDE SEQUENCE [LARGE SCALE GENOMIC DNA]</scope>
    <source>
        <strain evidence="1 2">A21</strain>
    </source>
</reference>
<gene>
    <name evidence="1" type="ORF">BW685_20575</name>
</gene>
<name>A0A1R1J8A2_9BURK</name>
<comment type="caution">
    <text evidence="1">The sequence shown here is derived from an EMBL/GenBank/DDBJ whole genome shotgun (WGS) entry which is preliminary data.</text>
</comment>
<dbReference type="AlphaFoldDB" id="A0A1R1J8A2"/>
<sequence>MAAGYKACGGEEAIDGALPREGRTFMVVGQELRGKAIVRGFFQHEREVVDAFDRFSARAPWFKIGISHDQFLR</sequence>